<protein>
    <submittedName>
        <fullName evidence="3">Thrombospondin type 3 repeat-containing protein</fullName>
    </submittedName>
</protein>
<dbReference type="EMBL" id="JAZGJU010000062">
    <property type="protein sequence ID" value="MEE6129854.1"/>
    <property type="molecule type" value="Genomic_DNA"/>
</dbReference>
<organism evidence="3 4">
    <name type="scientific">Chryseobacterium arthrosphaerae</name>
    <dbReference type="NCBI Taxonomy" id="651561"/>
    <lineage>
        <taxon>Bacteria</taxon>
        <taxon>Pseudomonadati</taxon>
        <taxon>Bacteroidota</taxon>
        <taxon>Flavobacteriia</taxon>
        <taxon>Flavobacteriales</taxon>
        <taxon>Weeksellaceae</taxon>
        <taxon>Chryseobacterium group</taxon>
        <taxon>Chryseobacterium</taxon>
    </lineage>
</organism>
<dbReference type="Gene3D" id="4.10.1080.10">
    <property type="entry name" value="TSP type-3 repeat"/>
    <property type="match status" value="1"/>
</dbReference>
<name>A0ABU7R529_9FLAO</name>
<evidence type="ECO:0000313" key="4">
    <source>
        <dbReference type="Proteomes" id="UP001350005"/>
    </source>
</evidence>
<keyword evidence="1" id="KW-0732">Signal</keyword>
<gene>
    <name evidence="3" type="ORF">V2E39_20820</name>
</gene>
<dbReference type="SUPFAM" id="SSF103647">
    <property type="entry name" value="TSP type-3 repeat"/>
    <property type="match status" value="1"/>
</dbReference>
<feature type="signal peptide" evidence="1">
    <location>
        <begin position="1"/>
        <end position="21"/>
    </location>
</feature>
<evidence type="ECO:0000259" key="2">
    <source>
        <dbReference type="Pfam" id="PF26628"/>
    </source>
</evidence>
<feature type="chain" id="PRO_5047299317" evidence="1">
    <location>
        <begin position="22"/>
        <end position="2795"/>
    </location>
</feature>
<dbReference type="RefSeq" id="WP_241309252.1">
    <property type="nucleotide sequence ID" value="NZ_JAKYXJ010000002.1"/>
</dbReference>
<reference evidence="3 4" key="1">
    <citation type="submission" date="2024-01" db="EMBL/GenBank/DDBJ databases">
        <title>Whole genome of Chryseobacterium arthrosphaerae NNCa 2741.</title>
        <authorList>
            <person name="Boriskina E.V."/>
            <person name="Gordinskaya N.A."/>
            <person name="Kropotov V.S."/>
            <person name="Alekseeva A.E."/>
            <person name="Makhova M.A."/>
            <person name="Kryazhev D.V."/>
            <person name="Shkurkina I.S."/>
        </authorList>
    </citation>
    <scope>NUCLEOTIDE SEQUENCE [LARGE SCALE GENOMIC DNA]</scope>
    <source>
        <strain evidence="3 4">NNCa 2741</strain>
    </source>
</reference>
<feature type="domain" description="DUF8202" evidence="2">
    <location>
        <begin position="2171"/>
        <end position="2365"/>
    </location>
</feature>
<sequence>MKKQTVFFLIFLIMGNMMMLAQNCNINAGANAVICGTSTNLSGSPGGSTSGNPLWTLVSKPSGAPDPVIVTPTGYNTSVTGMTYPGNYVFQIAQTCTTGTATSQVTITAPGDVSSFTAGPDITNVSALTGTATLNAVIPAGYTASWTYYNIFNKEFYNQTTTTNATMSNTTTATPTLTLTKKANHDIDPAYRAVLRITSINNPNCWYEDDAIVRFIPNPQISLSATHNRCYPSTDPNRYISLSGTSPVFASNTANSSGNPAFGTTVTLNVISQPAGGNISFYQIRNSSIYFNGVNVTGSYVFTMTVTNANGTYTTPQITYNYNGTDPKLVSFIDASYPEQMQSYRAAGSGGAVYCNMAGKTTPITIYFKIDPSDPATITTTAGNSGIAPPGGNPTLVLNGAGTMNRNVVVTPPAGGWQVGTYVVNISTKSGTCGNSQDYYIHISDGNRPGVTVPNTTICYTGSGIVTATVPLPAVYVGAVNTSYLQTFPGKYDFTLISKPAGAANPVYESDNLRTFTSTSTTISNLDKQGEYVFRIKAVPDAGGVDPRFIDKEYACSGTSPEGTFSIFVSPQVNANAGSNQTLAAGASQTSLNGNNPGVSSTGLWTLVSKPAGASDPLIVNPSLYNTNVTGLTSSGTYTFRWTITTGTCSSFSDLTVNVSAPAPGGVTAAVWYKADAITSADNTLLNQWNDQMGTGYNLVQATTTLQPTFSNQNILANFNPTVTFNSTGHGTAQGGFMAADPGSGKEIIDRAKGSIYIAGKMNTLGAAGLAGFDQSMDYPGLHISNNATTDKLLFYTAGSGYTTLSTNLFAGKKPFVAGSSWLNAAGATTSNPLAKVWLDGNESIYNNTLGNVNTGNTARIFRIGRDTNWGSHDGQMNEAIVFAAPLTAPEKNRVDSYLAVKWGTTLTGDYVNSANNIVWNSNPAYQNNILGIARDNLSALYQKQSRSENPDQKLVIGAGNSLANSNAANTNTLTEGQFLIAGDNGLKQELKTLLTYTAGTNGAVNSRFESIWKVQNTGNVGQVTVAWPKGVKNMYLVQSSDAVIDATDSFTPMTTEVTVNGVVYNTANVTLADGQYFTLAGYAYAPGGVFSAAWYRADAVSNLFSDAGTTVATDNATVQQWNEFNNKPFSLLQATATYRPKFSSTATLANFNPTIIYDGTQKWLQYAPADAQGYILDRNKGALFSAGNTTSAASSLFGFGVAGSTNAMDDPGLYSFTGNKFLFYPVIGEYDPQSTYTINGSYIGGGTWENGAGTGGNNAVNITLNGFHQIYNTNISNVNTATNRNALMVGKADAGAQLVGQQNEMIVFADKLTDEEVNKVESYLAIKYGQTLSKEQNRNYLSSTGTVVWDGSASSYYNNILGIARDNTSALHQKQSQSINDGQKLIIGAGSSLANTNIDNTNSLAEGQFLMTGDNGLKQILNTPLVYTSGANGETNHRFEAIWKVQNTNGVGTVTVAWPKGIKNLYLVQSANPVFDAASTFTPMTAETTVNGVVYNTANVTLANGQFFTFAGYLYAPGGVAGSDFWIRSDDAGDIAAAWKDNSINANDIPAVGTWTLSPADKDHNFHPFTTGYSASKLFYNNASTLNPTNGELPDVSHSIFSAVRPTSSGTGRITGIDDDATFASEPGTSIANGKPRHYEYYNTVTSTDFSSTFNIGVSNIFSSIADNSVANGGTSTFSGGEKRLGLNGTYETTTFNNTNKFQIYGRNLRVGHAGWDASGAFPGDIMEVIWYKRTLTANEQTRVNSYLAVKNGVTLNENYLSTSSNVVWDRTSNTGYNNNIFGIARDEVTVLNQKQSGSINTGQKLIISTTGLADNNVANTTGLPSNQQYLIIGDNNLKQGLKTPLSYSGGSNGQVNFRFEAIWKAQNTGNVGQVTVAWPKGIKNLYLVQSPDETFDTTDNFTPMTTEVTINGVTYQTANVTLDNGQFFTFAGFGVAPGGVVNNLSYWYRADKDAVNTGDGTDVTAWTDQFSGTTSAQLGTNALPKFRLGAANYFNFNPGVNFTAGSQTLGNINVRTFSEDSYDMFTLTKEGMASGGDHPSIFRSLVDNAFLTGGLRRWDGLGIVMDNRIERLSNTGGNTDYYGTPAGAFSTTIPSIMYHTFTALTTTRALNGGANFATTNHSGTGVRNLNGGHLFGNSQFGGNGSDNQGFIGNLGETIIYGSGNLTTAERRKVDSYLAIKYGLTLGQVNTDHYLDTNGNTVWNGAANTTFNNNIFGMSRDDIEAFEQKVSKSVNAGTILTVATVNDFVNPNQNAARTGFANDRTYFLLGDNANVTTTPVDITVGTNTYKRIPRAWLVQEKNSDAGNVFFEADLTAYNSGTFNTGSGMMAMLIADDAAFTTNVTTVNATLNTGTKWVYQQNIADGKYVTFAKIPCYGPDTDGDGVPDMCDLDNDNDGISDLNENCGGYYSDNESGPWKGDTASNLTVTAPNTSLQTASSFNDNLNHFYVDNNGATKRLVRFHSNSSVSITYSFSTGVPASELAFYIEDVDGLSNGSSSASYSLKINGGDVNGRLEKDMTTNYMAAIPSAVMNYDPVTGAISSIGAVNDQWILLRGVGNDLVTSITLTSNNFGSNDAVAYGLFAHKSCDTDGDGIPNHLDLDSDGDGCPDAIEGTGGFTTANLTDSSLPGGNTGSGYNGTAGPVIKNLGNTVNSSGIPTIANAGQAIGSSQNLSVSACIPPFCYKPGVTAGTALETKAGITALGRAGAGTDNWPMVRKGGWLALEAKTKGFVPNRVKFNASNQPVAADGVTPVITAPVEGMMVYDTTNKCMKIYTLKEGDATMNWHCITTQTCPD</sequence>
<dbReference type="InterPro" id="IPR013783">
    <property type="entry name" value="Ig-like_fold"/>
</dbReference>
<feature type="domain" description="DUF8202" evidence="2">
    <location>
        <begin position="1741"/>
        <end position="1918"/>
    </location>
</feature>
<feature type="domain" description="DUF8202" evidence="2">
    <location>
        <begin position="1317"/>
        <end position="1506"/>
    </location>
</feature>
<dbReference type="InterPro" id="IPR058515">
    <property type="entry name" value="DUF8202"/>
</dbReference>
<dbReference type="Pfam" id="PF26628">
    <property type="entry name" value="DUF8202"/>
    <property type="match status" value="4"/>
</dbReference>
<comment type="caution">
    <text evidence="3">The sequence shown here is derived from an EMBL/GenBank/DDBJ whole genome shotgun (WGS) entry which is preliminary data.</text>
</comment>
<keyword evidence="4" id="KW-1185">Reference proteome</keyword>
<feature type="domain" description="DUF8202" evidence="2">
    <location>
        <begin position="891"/>
        <end position="1075"/>
    </location>
</feature>
<dbReference type="Gene3D" id="2.60.40.10">
    <property type="entry name" value="Immunoglobulins"/>
    <property type="match status" value="1"/>
</dbReference>
<evidence type="ECO:0000256" key="1">
    <source>
        <dbReference type="SAM" id="SignalP"/>
    </source>
</evidence>
<evidence type="ECO:0000313" key="3">
    <source>
        <dbReference type="EMBL" id="MEE6129854.1"/>
    </source>
</evidence>
<accession>A0ABU7R529</accession>
<dbReference type="Proteomes" id="UP001350005">
    <property type="component" value="Unassembled WGS sequence"/>
</dbReference>
<proteinExistence type="predicted"/>
<dbReference type="InterPro" id="IPR028974">
    <property type="entry name" value="TSP_type-3_rpt"/>
</dbReference>